<dbReference type="Proteomes" id="UP000287651">
    <property type="component" value="Unassembled WGS sequence"/>
</dbReference>
<evidence type="ECO:0000313" key="2">
    <source>
        <dbReference type="Proteomes" id="UP000287651"/>
    </source>
</evidence>
<dbReference type="AlphaFoldDB" id="A0A427A541"/>
<reference evidence="1 2" key="1">
    <citation type="journal article" date="2014" name="Agronomy (Basel)">
        <title>A Draft Genome Sequence for Ensete ventricosum, the Drought-Tolerant Tree Against Hunger.</title>
        <authorList>
            <person name="Harrison J."/>
            <person name="Moore K.A."/>
            <person name="Paszkiewicz K."/>
            <person name="Jones T."/>
            <person name="Grant M."/>
            <person name="Ambacheew D."/>
            <person name="Muzemil S."/>
            <person name="Studholme D.J."/>
        </authorList>
    </citation>
    <scope>NUCLEOTIDE SEQUENCE [LARGE SCALE GENOMIC DNA]</scope>
</reference>
<accession>A0A427A541</accession>
<organism evidence="1 2">
    <name type="scientific">Ensete ventricosum</name>
    <name type="common">Abyssinian banana</name>
    <name type="synonym">Musa ensete</name>
    <dbReference type="NCBI Taxonomy" id="4639"/>
    <lineage>
        <taxon>Eukaryota</taxon>
        <taxon>Viridiplantae</taxon>
        <taxon>Streptophyta</taxon>
        <taxon>Embryophyta</taxon>
        <taxon>Tracheophyta</taxon>
        <taxon>Spermatophyta</taxon>
        <taxon>Magnoliopsida</taxon>
        <taxon>Liliopsida</taxon>
        <taxon>Zingiberales</taxon>
        <taxon>Musaceae</taxon>
        <taxon>Ensete</taxon>
    </lineage>
</organism>
<protein>
    <submittedName>
        <fullName evidence="1">Uncharacterized protein</fullName>
    </submittedName>
</protein>
<dbReference type="EMBL" id="AMZH03003732">
    <property type="protein sequence ID" value="RRT71360.1"/>
    <property type="molecule type" value="Genomic_DNA"/>
</dbReference>
<sequence length="180" mass="19909">MDFSELSISVLVLRWSKANQELSLELSPRRDSVIGLQRGQQRQGGGCGIVRSVGSSRQQRGGIEEGQRRCFGVITAIGKEEGTRVPRWQRRVRSRRRLQRLQRQSKVWLAEEEVAEGEGSSVCGCYGKKGGEEEQHGQGGTTACMGKMGKTAARPIVGSDRAAEFGEGYGRGERQRAGWW</sequence>
<proteinExistence type="predicted"/>
<evidence type="ECO:0000313" key="1">
    <source>
        <dbReference type="EMBL" id="RRT71360.1"/>
    </source>
</evidence>
<gene>
    <name evidence="1" type="ORF">B296_00002536</name>
</gene>
<comment type="caution">
    <text evidence="1">The sequence shown here is derived from an EMBL/GenBank/DDBJ whole genome shotgun (WGS) entry which is preliminary data.</text>
</comment>
<name>A0A427A541_ENSVE</name>